<comment type="caution">
    <text evidence="7">The sequence shown here is derived from an EMBL/GenBank/DDBJ whole genome shotgun (WGS) entry which is preliminary data.</text>
</comment>
<evidence type="ECO:0000256" key="1">
    <source>
        <dbReference type="ARBA" id="ARBA00022722"/>
    </source>
</evidence>
<keyword evidence="3 6" id="KW-0227">DNA damage</keyword>
<dbReference type="EC" id="3.1.-.-" evidence="6"/>
<dbReference type="RefSeq" id="WP_323356181.1">
    <property type="nucleotide sequence ID" value="NZ_JAYGHY010000013.1"/>
</dbReference>
<gene>
    <name evidence="7" type="primary">vsr</name>
    <name evidence="7" type="ORF">VB739_05935</name>
</gene>
<keyword evidence="5 6" id="KW-0234">DNA repair</keyword>
<dbReference type="Proteomes" id="UP001302329">
    <property type="component" value="Unassembled WGS sequence"/>
</dbReference>
<dbReference type="GO" id="GO:0004519">
    <property type="term" value="F:endonuclease activity"/>
    <property type="evidence" value="ECO:0007669"/>
    <property type="project" value="UniProtKB-KW"/>
</dbReference>
<reference evidence="7 8" key="1">
    <citation type="submission" date="2023-12" db="EMBL/GenBank/DDBJ databases">
        <title>Baltic Sea Cyanobacteria.</title>
        <authorList>
            <person name="Delbaje E."/>
            <person name="Fewer D.P."/>
            <person name="Shishido T.K."/>
        </authorList>
    </citation>
    <scope>NUCLEOTIDE SEQUENCE [LARGE SCALE GENOMIC DNA]</scope>
    <source>
        <strain evidence="7 8">UHCC 0281</strain>
    </source>
</reference>
<protein>
    <recommendedName>
        <fullName evidence="6">Very short patch repair endonuclease</fullName>
        <ecNumber evidence="6">3.1.-.-</ecNumber>
    </recommendedName>
</protein>
<dbReference type="Pfam" id="PF03852">
    <property type="entry name" value="Vsr"/>
    <property type="match status" value="1"/>
</dbReference>
<name>A0ABU5SU78_9CYAN</name>
<comment type="similarity">
    <text evidence="6">Belongs to the vsr family.</text>
</comment>
<evidence type="ECO:0000313" key="8">
    <source>
        <dbReference type="Proteomes" id="UP001302329"/>
    </source>
</evidence>
<evidence type="ECO:0000256" key="4">
    <source>
        <dbReference type="ARBA" id="ARBA00022801"/>
    </source>
</evidence>
<proteinExistence type="inferred from homology"/>
<comment type="function">
    <text evidence="6">May nick specific sequences that contain T:G mispairs resulting from m5C-deamination.</text>
</comment>
<dbReference type="Gene3D" id="3.40.960.10">
    <property type="entry name" value="VSR Endonuclease"/>
    <property type="match status" value="1"/>
</dbReference>
<dbReference type="InterPro" id="IPR004603">
    <property type="entry name" value="DNA_mismatch_endonuc_vsr"/>
</dbReference>
<evidence type="ECO:0000313" key="7">
    <source>
        <dbReference type="EMBL" id="MEA5442087.1"/>
    </source>
</evidence>
<accession>A0ABU5SU78</accession>
<evidence type="ECO:0000256" key="3">
    <source>
        <dbReference type="ARBA" id="ARBA00022763"/>
    </source>
</evidence>
<dbReference type="CDD" id="cd00221">
    <property type="entry name" value="Vsr"/>
    <property type="match status" value="1"/>
</dbReference>
<dbReference type="NCBIfam" id="TIGR00632">
    <property type="entry name" value="vsr"/>
    <property type="match status" value="1"/>
</dbReference>
<organism evidence="7 8">
    <name type="scientific">Cyanobium gracile UHCC 0281</name>
    <dbReference type="NCBI Taxonomy" id="3110309"/>
    <lineage>
        <taxon>Bacteria</taxon>
        <taxon>Bacillati</taxon>
        <taxon>Cyanobacteriota</taxon>
        <taxon>Cyanophyceae</taxon>
        <taxon>Synechococcales</taxon>
        <taxon>Prochlorococcaceae</taxon>
        <taxon>Cyanobium</taxon>
    </lineage>
</organism>
<dbReference type="EMBL" id="JAYGHY010000013">
    <property type="protein sequence ID" value="MEA5442087.1"/>
    <property type="molecule type" value="Genomic_DNA"/>
</dbReference>
<evidence type="ECO:0000256" key="6">
    <source>
        <dbReference type="PIRNR" id="PIRNR018267"/>
    </source>
</evidence>
<keyword evidence="2 6" id="KW-0255">Endonuclease</keyword>
<dbReference type="PIRSF" id="PIRSF018267">
    <property type="entry name" value="VSR_endonuc"/>
    <property type="match status" value="1"/>
</dbReference>
<sequence>MRSRNMAAIKGRNTRPELAVRKMLHRLGYRFRLHRRDLPGTPDIVLPKYKTVIFVHGCFWHRHPGCRFTTNPKTNWTFWDNKFHQNIDRDKKNWIGLTTATWRVLVVWECQTRDLASLETRLTESLGFK</sequence>
<dbReference type="SUPFAM" id="SSF52980">
    <property type="entry name" value="Restriction endonuclease-like"/>
    <property type="match status" value="1"/>
</dbReference>
<evidence type="ECO:0000256" key="2">
    <source>
        <dbReference type="ARBA" id="ARBA00022759"/>
    </source>
</evidence>
<keyword evidence="1 6" id="KW-0540">Nuclease</keyword>
<dbReference type="InterPro" id="IPR011335">
    <property type="entry name" value="Restrct_endonuc-II-like"/>
</dbReference>
<evidence type="ECO:0000256" key="5">
    <source>
        <dbReference type="ARBA" id="ARBA00023204"/>
    </source>
</evidence>
<keyword evidence="8" id="KW-1185">Reference proteome</keyword>
<keyword evidence="4 6" id="KW-0378">Hydrolase</keyword>